<dbReference type="AlphaFoldDB" id="A0AAV2PHU2"/>
<dbReference type="Pfam" id="PF03567">
    <property type="entry name" value="Sulfotransfer_2"/>
    <property type="match status" value="1"/>
</dbReference>
<keyword evidence="3 9" id="KW-0808">Transferase</keyword>
<comment type="similarity">
    <text evidence="2 9">Belongs to the sulfotransferase 2 family.</text>
</comment>
<keyword evidence="7" id="KW-0472">Membrane</keyword>
<dbReference type="EMBL" id="CAXKWB010000071">
    <property type="protein sequence ID" value="CAL4058962.1"/>
    <property type="molecule type" value="Genomic_DNA"/>
</dbReference>
<keyword evidence="11" id="KW-1185">Reference proteome</keyword>
<name>A0AAV2PHU2_MEGNR</name>
<evidence type="ECO:0000256" key="3">
    <source>
        <dbReference type="ARBA" id="ARBA00022679"/>
    </source>
</evidence>
<evidence type="ECO:0000256" key="8">
    <source>
        <dbReference type="ARBA" id="ARBA00023180"/>
    </source>
</evidence>
<keyword evidence="4" id="KW-0812">Transmembrane</keyword>
<organism evidence="10 11">
    <name type="scientific">Meganyctiphanes norvegica</name>
    <name type="common">Northern krill</name>
    <name type="synonym">Thysanopoda norvegica</name>
    <dbReference type="NCBI Taxonomy" id="48144"/>
    <lineage>
        <taxon>Eukaryota</taxon>
        <taxon>Metazoa</taxon>
        <taxon>Ecdysozoa</taxon>
        <taxon>Arthropoda</taxon>
        <taxon>Crustacea</taxon>
        <taxon>Multicrustacea</taxon>
        <taxon>Malacostraca</taxon>
        <taxon>Eumalacostraca</taxon>
        <taxon>Eucarida</taxon>
        <taxon>Euphausiacea</taxon>
        <taxon>Euphausiidae</taxon>
        <taxon>Meganyctiphanes</taxon>
    </lineage>
</organism>
<keyword evidence="5" id="KW-1133">Transmembrane helix</keyword>
<comment type="subcellular location">
    <subcellularLocation>
        <location evidence="1 9">Golgi apparatus membrane</location>
        <topology evidence="1 9">Single-pass type II membrane protein</topology>
    </subcellularLocation>
</comment>
<dbReference type="InterPro" id="IPR005331">
    <property type="entry name" value="Sulfotransferase"/>
</dbReference>
<dbReference type="GO" id="GO:0008146">
    <property type="term" value="F:sulfotransferase activity"/>
    <property type="evidence" value="ECO:0007669"/>
    <property type="project" value="InterPro"/>
</dbReference>
<evidence type="ECO:0000256" key="7">
    <source>
        <dbReference type="ARBA" id="ARBA00023136"/>
    </source>
</evidence>
<evidence type="ECO:0000256" key="2">
    <source>
        <dbReference type="ARBA" id="ARBA00006339"/>
    </source>
</evidence>
<proteinExistence type="inferred from homology"/>
<dbReference type="PANTHER" id="PTHR12137:SF54">
    <property type="entry name" value="CARBOHYDRATE SULFOTRANSFERASE"/>
    <property type="match status" value="1"/>
</dbReference>
<keyword evidence="9" id="KW-0119">Carbohydrate metabolism</keyword>
<reference evidence="10 11" key="1">
    <citation type="submission" date="2024-05" db="EMBL/GenBank/DDBJ databases">
        <authorList>
            <person name="Wallberg A."/>
        </authorList>
    </citation>
    <scope>NUCLEOTIDE SEQUENCE [LARGE SCALE GENOMIC DNA]</scope>
</reference>
<keyword evidence="9" id="KW-0735">Signal-anchor</keyword>
<dbReference type="Proteomes" id="UP001497623">
    <property type="component" value="Unassembled WGS sequence"/>
</dbReference>
<accession>A0AAV2PHU2</accession>
<dbReference type="GO" id="GO:0000139">
    <property type="term" value="C:Golgi membrane"/>
    <property type="evidence" value="ECO:0007669"/>
    <property type="project" value="UniProtKB-SubCell"/>
</dbReference>
<evidence type="ECO:0000256" key="9">
    <source>
        <dbReference type="RuleBase" id="RU364020"/>
    </source>
</evidence>
<protein>
    <recommendedName>
        <fullName evidence="9">Carbohydrate sulfotransferase</fullName>
        <ecNumber evidence="9">2.8.2.-</ecNumber>
    </recommendedName>
</protein>
<evidence type="ECO:0000256" key="6">
    <source>
        <dbReference type="ARBA" id="ARBA00023034"/>
    </source>
</evidence>
<evidence type="ECO:0000256" key="4">
    <source>
        <dbReference type="ARBA" id="ARBA00022692"/>
    </source>
</evidence>
<comment type="caution">
    <text evidence="10">The sequence shown here is derived from an EMBL/GenBank/DDBJ whole genome shotgun (WGS) entry which is preliminary data.</text>
</comment>
<dbReference type="PANTHER" id="PTHR12137">
    <property type="entry name" value="CARBOHYDRATE SULFOTRANSFERASE"/>
    <property type="match status" value="1"/>
</dbReference>
<sequence>MSPKGLRDMFQNAWRHRWNLLAGVLFSMLLTIFIHTENETYNPEPDPMIFQEFVEWHTIVDNRFQQRKKNLEENCKKHKNIVILNQTELPYMQTAKSLLVCPISKVGTTTWKTYMFRLIGQHPEKFQHLDMVNDTGHWVHQESKGSISASNKYTDVELMSLLKSVDSPVLYNGYKRFRLITVRPPMERLVSAYKMYYGGFVTEAEMEDLENGGSENEDTSYELGKKRQRRRIPAKKIEVSDKVKEIEVSDKVKEKRQEKDKSRKNKNLTMERWISKSLRNTINRHWKPYDTVCSPCSFEYDYILHLDTFEEDLKFIYGKADLQDKEFNFNIKFHQTRKTNDTNIDHYFSSLSNQLLKNIYLKYRQDFYLFGYELPYYLKQFEKKGK</sequence>
<evidence type="ECO:0000313" key="11">
    <source>
        <dbReference type="Proteomes" id="UP001497623"/>
    </source>
</evidence>
<dbReference type="GO" id="GO:0016051">
    <property type="term" value="P:carbohydrate biosynthetic process"/>
    <property type="evidence" value="ECO:0007669"/>
    <property type="project" value="InterPro"/>
</dbReference>
<dbReference type="EC" id="2.8.2.-" evidence="9"/>
<dbReference type="InterPro" id="IPR018011">
    <property type="entry name" value="Carb_sulfotrans_8-10"/>
</dbReference>
<evidence type="ECO:0000256" key="5">
    <source>
        <dbReference type="ARBA" id="ARBA00022989"/>
    </source>
</evidence>
<keyword evidence="8 9" id="KW-0325">Glycoprotein</keyword>
<evidence type="ECO:0000313" key="10">
    <source>
        <dbReference type="EMBL" id="CAL4058962.1"/>
    </source>
</evidence>
<evidence type="ECO:0000256" key="1">
    <source>
        <dbReference type="ARBA" id="ARBA00004323"/>
    </source>
</evidence>
<gene>
    <name evidence="10" type="ORF">MNOR_LOCUS337</name>
</gene>
<keyword evidence="6 9" id="KW-0333">Golgi apparatus</keyword>